<evidence type="ECO:0000313" key="6">
    <source>
        <dbReference type="EMBL" id="QCI64199.1"/>
    </source>
</evidence>
<evidence type="ECO:0000313" key="7">
    <source>
        <dbReference type="Proteomes" id="UP000298781"/>
    </source>
</evidence>
<dbReference type="SUPFAM" id="SSF53613">
    <property type="entry name" value="Ribokinase-like"/>
    <property type="match status" value="1"/>
</dbReference>
<evidence type="ECO:0000256" key="1">
    <source>
        <dbReference type="ARBA" id="ARBA00010688"/>
    </source>
</evidence>
<gene>
    <name evidence="6" type="ORF">E8M01_08035</name>
</gene>
<dbReference type="RefSeq" id="WP_136959655.1">
    <property type="nucleotide sequence ID" value="NZ_CP039690.1"/>
</dbReference>
<evidence type="ECO:0000256" key="2">
    <source>
        <dbReference type="ARBA" id="ARBA00022679"/>
    </source>
</evidence>
<dbReference type="Gene3D" id="3.40.1190.20">
    <property type="match status" value="1"/>
</dbReference>
<keyword evidence="3 4" id="KW-0418">Kinase</keyword>
<keyword evidence="7" id="KW-1185">Reference proteome</keyword>
<dbReference type="PRINTS" id="PR00990">
    <property type="entry name" value="RIBOKINASE"/>
</dbReference>
<dbReference type="GO" id="GO:0016301">
    <property type="term" value="F:kinase activity"/>
    <property type="evidence" value="ECO:0007669"/>
    <property type="project" value="UniProtKB-KW"/>
</dbReference>
<sequence>MEALFIGQTYIDVTLVADAIPTGDDKAVAKDYAVSFGGNAVTAAFAAAKLGVSPDLLTSLAHDWLGRMFSDMAVRYGVFIHPRPVKRSSLSFVIPNNGKRAILRARDDDYLHPFPTLNLAGCRILHLDGHQPDAAIAYARACREAGIPTSLDGGGLRSNTHDLLEFIDIAVVAERLCEQMELTPTEMLTYLHARGCRIGAVTLGERGLIWIDEKAEKREMPALRVPASRVIDTNGAGDIFHGAYLTSYLAHPEAGWDEHFRFARAASAHSVQKLGNEASLPTLADIAKVRAEFEPT</sequence>
<evidence type="ECO:0000259" key="5">
    <source>
        <dbReference type="Pfam" id="PF00294"/>
    </source>
</evidence>
<dbReference type="EMBL" id="CP039690">
    <property type="protein sequence ID" value="QCI64199.1"/>
    <property type="molecule type" value="Genomic_DNA"/>
</dbReference>
<dbReference type="InterPro" id="IPR029056">
    <property type="entry name" value="Ribokinase-like"/>
</dbReference>
<protein>
    <submittedName>
        <fullName evidence="6">Sugar kinase</fullName>
    </submittedName>
</protein>
<reference evidence="6 7" key="1">
    <citation type="submission" date="2019-04" db="EMBL/GenBank/DDBJ databases">
        <title>Phreatobacter aquaticus sp. nov.</title>
        <authorList>
            <person name="Choi A."/>
        </authorList>
    </citation>
    <scope>NUCLEOTIDE SEQUENCE [LARGE SCALE GENOMIC DNA]</scope>
    <source>
        <strain evidence="6 7">KCTC 52518</strain>
    </source>
</reference>
<keyword evidence="2 4" id="KW-0808">Transferase</keyword>
<dbReference type="InterPro" id="IPR052562">
    <property type="entry name" value="Ketohexokinase-related"/>
</dbReference>
<dbReference type="InterPro" id="IPR002139">
    <property type="entry name" value="Ribo/fructo_kinase"/>
</dbReference>
<evidence type="ECO:0000256" key="3">
    <source>
        <dbReference type="ARBA" id="ARBA00022777"/>
    </source>
</evidence>
<dbReference type="PANTHER" id="PTHR42774">
    <property type="entry name" value="PHOSPHOTRANSFERASE SYSTEM TRANSPORT PROTEIN"/>
    <property type="match status" value="1"/>
</dbReference>
<dbReference type="Proteomes" id="UP000298781">
    <property type="component" value="Chromosome"/>
</dbReference>
<feature type="domain" description="Carbohydrate kinase PfkB" evidence="5">
    <location>
        <begin position="4"/>
        <end position="282"/>
    </location>
</feature>
<dbReference type="Pfam" id="PF00294">
    <property type="entry name" value="PfkB"/>
    <property type="match status" value="1"/>
</dbReference>
<evidence type="ECO:0000256" key="4">
    <source>
        <dbReference type="RuleBase" id="RU003704"/>
    </source>
</evidence>
<dbReference type="PANTHER" id="PTHR42774:SF3">
    <property type="entry name" value="KETOHEXOKINASE"/>
    <property type="match status" value="1"/>
</dbReference>
<comment type="similarity">
    <text evidence="1 4">Belongs to the carbohydrate kinase PfkB family.</text>
</comment>
<dbReference type="InterPro" id="IPR002173">
    <property type="entry name" value="Carboh/pur_kinase_PfkB_CS"/>
</dbReference>
<proteinExistence type="inferred from homology"/>
<accession>A0A4D7ATE6</accession>
<organism evidence="6 7">
    <name type="scientific">Phreatobacter stygius</name>
    <dbReference type="NCBI Taxonomy" id="1940610"/>
    <lineage>
        <taxon>Bacteria</taxon>
        <taxon>Pseudomonadati</taxon>
        <taxon>Pseudomonadota</taxon>
        <taxon>Alphaproteobacteria</taxon>
        <taxon>Hyphomicrobiales</taxon>
        <taxon>Phreatobacteraceae</taxon>
        <taxon>Phreatobacter</taxon>
    </lineage>
</organism>
<name>A0A4D7ATE6_9HYPH</name>
<dbReference type="OrthoDB" id="9795789at2"/>
<dbReference type="InterPro" id="IPR011611">
    <property type="entry name" value="PfkB_dom"/>
</dbReference>
<dbReference type="PROSITE" id="PS00584">
    <property type="entry name" value="PFKB_KINASES_2"/>
    <property type="match status" value="1"/>
</dbReference>
<dbReference type="KEGG" id="pstg:E8M01_08035"/>
<dbReference type="AlphaFoldDB" id="A0A4D7ATE6"/>
<dbReference type="CDD" id="cd01945">
    <property type="entry name" value="ribokinase_group_B"/>
    <property type="match status" value="1"/>
</dbReference>